<accession>A0A8S9QPK3</accession>
<evidence type="ECO:0000313" key="1">
    <source>
        <dbReference type="EMBL" id="KAF3555006.1"/>
    </source>
</evidence>
<reference evidence="1" key="1">
    <citation type="submission" date="2019-12" db="EMBL/GenBank/DDBJ databases">
        <title>Genome sequencing and annotation of Brassica cretica.</title>
        <authorList>
            <person name="Studholme D.J."/>
            <person name="Sarris P."/>
        </authorList>
    </citation>
    <scope>NUCLEOTIDE SEQUENCE</scope>
    <source>
        <strain evidence="1">PFS-109/04</strain>
        <tissue evidence="1">Leaf</tissue>
    </source>
</reference>
<organism evidence="1 2">
    <name type="scientific">Brassica cretica</name>
    <name type="common">Mustard</name>
    <dbReference type="NCBI Taxonomy" id="69181"/>
    <lineage>
        <taxon>Eukaryota</taxon>
        <taxon>Viridiplantae</taxon>
        <taxon>Streptophyta</taxon>
        <taxon>Embryophyta</taxon>
        <taxon>Tracheophyta</taxon>
        <taxon>Spermatophyta</taxon>
        <taxon>Magnoliopsida</taxon>
        <taxon>eudicotyledons</taxon>
        <taxon>Gunneridae</taxon>
        <taxon>Pentapetalae</taxon>
        <taxon>rosids</taxon>
        <taxon>malvids</taxon>
        <taxon>Brassicales</taxon>
        <taxon>Brassicaceae</taxon>
        <taxon>Brassiceae</taxon>
        <taxon>Brassica</taxon>
    </lineage>
</organism>
<dbReference type="AlphaFoldDB" id="A0A8S9QPK3"/>
<name>A0A8S9QPK3_BRACR</name>
<proteinExistence type="predicted"/>
<dbReference type="EMBL" id="QGKX02000996">
    <property type="protein sequence ID" value="KAF3555006.1"/>
    <property type="molecule type" value="Genomic_DNA"/>
</dbReference>
<protein>
    <submittedName>
        <fullName evidence="1">Uncharacterized protein</fullName>
    </submittedName>
</protein>
<gene>
    <name evidence="1" type="ORF">F2Q69_00015364</name>
</gene>
<dbReference type="Proteomes" id="UP000712600">
    <property type="component" value="Unassembled WGS sequence"/>
</dbReference>
<sequence length="139" mass="15767">MFDQSSASTILVPKGRLSHRQSAVEQLMPYRRRASAAVGEFLLRKIGWFNSISIWSRVERLGSRVERLRLELTVLTFDQNVWASDATVIVPTGFRDVWVSDATCVESVVQRRLYRQRYWGGRGALCAVCDALGILVVHV</sequence>
<comment type="caution">
    <text evidence="1">The sequence shown here is derived from an EMBL/GenBank/DDBJ whole genome shotgun (WGS) entry which is preliminary data.</text>
</comment>
<evidence type="ECO:0000313" key="2">
    <source>
        <dbReference type="Proteomes" id="UP000712600"/>
    </source>
</evidence>